<proteinExistence type="predicted"/>
<dbReference type="Pfam" id="PF19372">
    <property type="entry name" value="DUF5947"/>
    <property type="match status" value="1"/>
</dbReference>
<evidence type="ECO:0008006" key="4">
    <source>
        <dbReference type="Google" id="ProtNLM"/>
    </source>
</evidence>
<protein>
    <recommendedName>
        <fullName evidence="4">C2H2-type domain-containing protein</fullName>
    </recommendedName>
</protein>
<name>A0ABP5V1S7_9ACTN</name>
<accession>A0ABP5V1S7</accession>
<keyword evidence="3" id="KW-1185">Reference proteome</keyword>
<feature type="region of interest" description="Disordered" evidence="1">
    <location>
        <begin position="208"/>
        <end position="242"/>
    </location>
</feature>
<sequence>MSAVAASFPAPRLRRLARRPARPGGRDTDGPREERCDLCPEPLPADHRHLLDLHAGAVSCACRACSLLFDRREAGGAHYRLLPRRRVRLGGNAIDDALWASLGVPVGLAFLVRSGRSGEVTACCPGPLGLLRSPVDPDRRREAEEAVPALAALADDVEALLVDRSRDAREHWIVPLDDCHRLAAVVRTHWKGPGGGSGVRRRIEDFFRTPAGGAPADGPPPGGLPHRTVPHRFPTRNPKEAP</sequence>
<evidence type="ECO:0000256" key="1">
    <source>
        <dbReference type="SAM" id="MobiDB-lite"/>
    </source>
</evidence>
<dbReference type="Proteomes" id="UP001500058">
    <property type="component" value="Unassembled WGS sequence"/>
</dbReference>
<dbReference type="EMBL" id="BAAATJ010000005">
    <property type="protein sequence ID" value="GAA2392193.1"/>
    <property type="molecule type" value="Genomic_DNA"/>
</dbReference>
<dbReference type="RefSeq" id="WP_344630144.1">
    <property type="nucleotide sequence ID" value="NZ_BAAATJ010000005.1"/>
</dbReference>
<comment type="caution">
    <text evidence="2">The sequence shown here is derived from an EMBL/GenBank/DDBJ whole genome shotgun (WGS) entry which is preliminary data.</text>
</comment>
<organism evidence="2 3">
    <name type="scientific">Streptomyces glaucosporus</name>
    <dbReference type="NCBI Taxonomy" id="284044"/>
    <lineage>
        <taxon>Bacteria</taxon>
        <taxon>Bacillati</taxon>
        <taxon>Actinomycetota</taxon>
        <taxon>Actinomycetes</taxon>
        <taxon>Kitasatosporales</taxon>
        <taxon>Streptomycetaceae</taxon>
        <taxon>Streptomyces</taxon>
    </lineage>
</organism>
<feature type="region of interest" description="Disordered" evidence="1">
    <location>
        <begin position="15"/>
        <end position="35"/>
    </location>
</feature>
<feature type="compositionally biased region" description="Basic and acidic residues" evidence="1">
    <location>
        <begin position="24"/>
        <end position="35"/>
    </location>
</feature>
<dbReference type="InterPro" id="IPR045991">
    <property type="entry name" value="DUF5947"/>
</dbReference>
<reference evidence="3" key="1">
    <citation type="journal article" date="2019" name="Int. J. Syst. Evol. Microbiol.">
        <title>The Global Catalogue of Microorganisms (GCM) 10K type strain sequencing project: providing services to taxonomists for standard genome sequencing and annotation.</title>
        <authorList>
            <consortium name="The Broad Institute Genomics Platform"/>
            <consortium name="The Broad Institute Genome Sequencing Center for Infectious Disease"/>
            <person name="Wu L."/>
            <person name="Ma J."/>
        </authorList>
    </citation>
    <scope>NUCLEOTIDE SEQUENCE [LARGE SCALE GENOMIC DNA]</scope>
    <source>
        <strain evidence="3">JCM 6921</strain>
    </source>
</reference>
<evidence type="ECO:0000313" key="3">
    <source>
        <dbReference type="Proteomes" id="UP001500058"/>
    </source>
</evidence>
<evidence type="ECO:0000313" key="2">
    <source>
        <dbReference type="EMBL" id="GAA2392193.1"/>
    </source>
</evidence>
<gene>
    <name evidence="2" type="ORF">GCM10010420_15760</name>
</gene>